<proteinExistence type="predicted"/>
<feature type="transmembrane region" description="Helical" evidence="1">
    <location>
        <begin position="7"/>
        <end position="28"/>
    </location>
</feature>
<name>A0A6C0K0A5_9ZZZZ</name>
<evidence type="ECO:0000256" key="1">
    <source>
        <dbReference type="SAM" id="Phobius"/>
    </source>
</evidence>
<reference evidence="2" key="1">
    <citation type="journal article" date="2020" name="Nature">
        <title>Giant virus diversity and host interactions through global metagenomics.</title>
        <authorList>
            <person name="Schulz F."/>
            <person name="Roux S."/>
            <person name="Paez-Espino D."/>
            <person name="Jungbluth S."/>
            <person name="Walsh D.A."/>
            <person name="Denef V.J."/>
            <person name="McMahon K.D."/>
            <person name="Konstantinidis K.T."/>
            <person name="Eloe-Fadrosh E.A."/>
            <person name="Kyrpides N.C."/>
            <person name="Woyke T."/>
        </authorList>
    </citation>
    <scope>NUCLEOTIDE SEQUENCE</scope>
    <source>
        <strain evidence="2">GVMAG-S-1101165-83</strain>
    </source>
</reference>
<dbReference type="AlphaFoldDB" id="A0A6C0K0A5"/>
<evidence type="ECO:0000313" key="2">
    <source>
        <dbReference type="EMBL" id="QHU10506.1"/>
    </source>
</evidence>
<keyword evidence="1" id="KW-0812">Transmembrane</keyword>
<accession>A0A6C0K0A5</accession>
<protein>
    <submittedName>
        <fullName evidence="2">Uncharacterized protein</fullName>
    </submittedName>
</protein>
<dbReference type="EMBL" id="MN740769">
    <property type="protein sequence ID" value="QHU10506.1"/>
    <property type="molecule type" value="Genomic_DNA"/>
</dbReference>
<organism evidence="2">
    <name type="scientific">viral metagenome</name>
    <dbReference type="NCBI Taxonomy" id="1070528"/>
    <lineage>
        <taxon>unclassified sequences</taxon>
        <taxon>metagenomes</taxon>
        <taxon>organismal metagenomes</taxon>
    </lineage>
</organism>
<sequence length="74" mass="8534">MNKKIRDILFLLGVVILAISIGLIINGVERREGFVPGLNAFYRPYARKTENFTSEKINNISNIFTRFAKNYKLI</sequence>
<keyword evidence="1" id="KW-0472">Membrane</keyword>
<keyword evidence="1" id="KW-1133">Transmembrane helix</keyword>